<proteinExistence type="inferred from homology"/>
<comment type="subunit">
    <text evidence="2">Monomer. Binds 30S ribosomal subunits, but not 50S ribosomal subunits or 70S ribosomes.</text>
</comment>
<dbReference type="NCBIfam" id="TIGR00082">
    <property type="entry name" value="rbfA"/>
    <property type="match status" value="1"/>
</dbReference>
<dbReference type="PANTHER" id="PTHR33515">
    <property type="entry name" value="RIBOSOME-BINDING FACTOR A, CHLOROPLASTIC-RELATED"/>
    <property type="match status" value="1"/>
</dbReference>
<dbReference type="EMBL" id="BMQW01000002">
    <property type="protein sequence ID" value="GGP80463.1"/>
    <property type="molecule type" value="Genomic_DNA"/>
</dbReference>
<dbReference type="InterPro" id="IPR000238">
    <property type="entry name" value="RbfA"/>
</dbReference>
<keyword evidence="2" id="KW-0963">Cytoplasm</keyword>
<keyword evidence="1 2" id="KW-0690">Ribosome biogenesis</keyword>
<dbReference type="Gene3D" id="3.30.300.20">
    <property type="match status" value="1"/>
</dbReference>
<sequence length="154" mass="17765">MIVYPTLWHIIMAKEFSRTRRIAQQLQQELAMVLQRDMKDPRIGFVTVNDVDVSRDLSYAKVFVTFFEEDIELVQQKIDALSAAAPYIRTLVAGRMKLRVMPELRFVYDSSLVEGMRMSNLVTQVINKDKAKQQQYDPQASDSSESVDGDKEQD</sequence>
<reference evidence="5" key="1">
    <citation type="journal article" date="2019" name="Int. J. Syst. Evol. Microbiol.">
        <title>The Global Catalogue of Microorganisms (GCM) 10K type strain sequencing project: providing services to taxonomists for standard genome sequencing and annotation.</title>
        <authorList>
            <consortium name="The Broad Institute Genomics Platform"/>
            <consortium name="The Broad Institute Genome Sequencing Center for Infectious Disease"/>
            <person name="Wu L."/>
            <person name="Ma J."/>
        </authorList>
    </citation>
    <scope>NUCLEOTIDE SEQUENCE [LARGE SCALE GENOMIC DNA]</scope>
    <source>
        <strain evidence="5">JCM 32305</strain>
    </source>
</reference>
<comment type="subcellular location">
    <subcellularLocation>
        <location evidence="2">Cytoplasm</location>
    </subcellularLocation>
</comment>
<evidence type="ECO:0000313" key="5">
    <source>
        <dbReference type="Proteomes" id="UP000654004"/>
    </source>
</evidence>
<dbReference type="InterPro" id="IPR020053">
    <property type="entry name" value="Ribosome-bd_factorA_CS"/>
</dbReference>
<gene>
    <name evidence="2 4" type="primary">rbfA</name>
    <name evidence="4" type="ORF">GCM10009410_11490</name>
</gene>
<evidence type="ECO:0000313" key="4">
    <source>
        <dbReference type="EMBL" id="GGP80463.1"/>
    </source>
</evidence>
<dbReference type="InterPro" id="IPR015946">
    <property type="entry name" value="KH_dom-like_a/b"/>
</dbReference>
<dbReference type="Proteomes" id="UP000654004">
    <property type="component" value="Unassembled WGS sequence"/>
</dbReference>
<dbReference type="PROSITE" id="PS01319">
    <property type="entry name" value="RBFA"/>
    <property type="match status" value="1"/>
</dbReference>
<dbReference type="InterPro" id="IPR023799">
    <property type="entry name" value="RbfA_dom_sf"/>
</dbReference>
<feature type="region of interest" description="Disordered" evidence="3">
    <location>
        <begin position="129"/>
        <end position="154"/>
    </location>
</feature>
<dbReference type="HAMAP" id="MF_00003">
    <property type="entry name" value="RbfA"/>
    <property type="match status" value="1"/>
</dbReference>
<evidence type="ECO:0000256" key="3">
    <source>
        <dbReference type="SAM" id="MobiDB-lite"/>
    </source>
</evidence>
<dbReference type="SUPFAM" id="SSF89919">
    <property type="entry name" value="Ribosome-binding factor A, RbfA"/>
    <property type="match status" value="1"/>
</dbReference>
<name>A0ABQ2QH44_9GAMM</name>
<evidence type="ECO:0000256" key="1">
    <source>
        <dbReference type="ARBA" id="ARBA00022517"/>
    </source>
</evidence>
<comment type="function">
    <text evidence="2">One of several proteins that assist in the late maturation steps of the functional core of the 30S ribosomal subunit. Associates with free 30S ribosomal subunits (but not with 30S subunits that are part of 70S ribosomes or polysomes). Required for efficient processing of 16S rRNA. May interact with the 5'-terminal helix region of 16S rRNA.</text>
</comment>
<accession>A0ABQ2QH44</accession>
<dbReference type="Pfam" id="PF02033">
    <property type="entry name" value="RBFA"/>
    <property type="match status" value="1"/>
</dbReference>
<comment type="caution">
    <text evidence="4">The sequence shown here is derived from an EMBL/GenBank/DDBJ whole genome shotgun (WGS) entry which is preliminary data.</text>
</comment>
<evidence type="ECO:0000256" key="2">
    <source>
        <dbReference type="HAMAP-Rule" id="MF_00003"/>
    </source>
</evidence>
<feature type="compositionally biased region" description="Polar residues" evidence="3">
    <location>
        <begin position="133"/>
        <end position="144"/>
    </location>
</feature>
<comment type="similarity">
    <text evidence="2">Belongs to the RbfA family.</text>
</comment>
<organism evidence="4 5">
    <name type="scientific">Shewanella ulleungensis</name>
    <dbReference type="NCBI Taxonomy" id="2282699"/>
    <lineage>
        <taxon>Bacteria</taxon>
        <taxon>Pseudomonadati</taxon>
        <taxon>Pseudomonadota</taxon>
        <taxon>Gammaproteobacteria</taxon>
        <taxon>Alteromonadales</taxon>
        <taxon>Shewanellaceae</taxon>
        <taxon>Shewanella</taxon>
    </lineage>
</organism>
<dbReference type="PANTHER" id="PTHR33515:SF1">
    <property type="entry name" value="RIBOSOME-BINDING FACTOR A, CHLOROPLASTIC-RELATED"/>
    <property type="match status" value="1"/>
</dbReference>
<protein>
    <recommendedName>
        <fullName evidence="2">Ribosome-binding factor A</fullName>
    </recommendedName>
</protein>
<keyword evidence="5" id="KW-1185">Reference proteome</keyword>